<dbReference type="InterPro" id="IPR013325">
    <property type="entry name" value="RNA_pol_sigma_r2"/>
</dbReference>
<dbReference type="Pfam" id="PF08281">
    <property type="entry name" value="Sigma70_r4_2"/>
    <property type="match status" value="1"/>
</dbReference>
<evidence type="ECO:0000313" key="7">
    <source>
        <dbReference type="EMBL" id="SDK54007.1"/>
    </source>
</evidence>
<dbReference type="GO" id="GO:0003677">
    <property type="term" value="F:DNA binding"/>
    <property type="evidence" value="ECO:0007669"/>
    <property type="project" value="InterPro"/>
</dbReference>
<name>A0A1G9CQU8_9PROT</name>
<dbReference type="AlphaFoldDB" id="A0A1G9CQU8"/>
<evidence type="ECO:0000313" key="8">
    <source>
        <dbReference type="Proteomes" id="UP000198629"/>
    </source>
</evidence>
<dbReference type="RefSeq" id="WP_245652713.1">
    <property type="nucleotide sequence ID" value="NZ_FNFX01000003.1"/>
</dbReference>
<proteinExistence type="inferred from homology"/>
<protein>
    <submittedName>
        <fullName evidence="7">RNA polymerase sigma-70 factor, ECF subfamily</fullName>
    </submittedName>
</protein>
<dbReference type="Gene3D" id="1.10.1740.10">
    <property type="match status" value="1"/>
</dbReference>
<dbReference type="Gene3D" id="1.10.10.10">
    <property type="entry name" value="Winged helix-like DNA-binding domain superfamily/Winged helix DNA-binding domain"/>
    <property type="match status" value="1"/>
</dbReference>
<dbReference type="InterPro" id="IPR014284">
    <property type="entry name" value="RNA_pol_sigma-70_dom"/>
</dbReference>
<dbReference type="STRING" id="492660.SAMN05192566_1581"/>
<evidence type="ECO:0000256" key="3">
    <source>
        <dbReference type="ARBA" id="ARBA00023082"/>
    </source>
</evidence>
<dbReference type="InterPro" id="IPR036388">
    <property type="entry name" value="WH-like_DNA-bd_sf"/>
</dbReference>
<dbReference type="SUPFAM" id="SSF88659">
    <property type="entry name" value="Sigma3 and sigma4 domains of RNA polymerase sigma factors"/>
    <property type="match status" value="1"/>
</dbReference>
<dbReference type="PANTHER" id="PTHR43133">
    <property type="entry name" value="RNA POLYMERASE ECF-TYPE SIGMA FACTO"/>
    <property type="match status" value="1"/>
</dbReference>
<dbReference type="GO" id="GO:0006352">
    <property type="term" value="P:DNA-templated transcription initiation"/>
    <property type="evidence" value="ECO:0007669"/>
    <property type="project" value="InterPro"/>
</dbReference>
<keyword evidence="3" id="KW-0731">Sigma factor</keyword>
<dbReference type="EMBL" id="FNFX01000003">
    <property type="protein sequence ID" value="SDK54007.1"/>
    <property type="molecule type" value="Genomic_DNA"/>
</dbReference>
<dbReference type="SUPFAM" id="SSF88946">
    <property type="entry name" value="Sigma2 domain of RNA polymerase sigma factors"/>
    <property type="match status" value="1"/>
</dbReference>
<dbReference type="NCBIfam" id="TIGR02937">
    <property type="entry name" value="sigma70-ECF"/>
    <property type="match status" value="1"/>
</dbReference>
<feature type="domain" description="RNA polymerase sigma factor 70 region 4 type 2" evidence="6">
    <location>
        <begin position="111"/>
        <end position="160"/>
    </location>
</feature>
<keyword evidence="8" id="KW-1185">Reference proteome</keyword>
<accession>A0A1G9CQU8</accession>
<feature type="domain" description="RNA polymerase sigma-70 region 2" evidence="5">
    <location>
        <begin position="17"/>
        <end position="77"/>
    </location>
</feature>
<dbReference type="Proteomes" id="UP000198629">
    <property type="component" value="Unassembled WGS sequence"/>
</dbReference>
<keyword evidence="4" id="KW-0804">Transcription</keyword>
<organism evidence="7 8">
    <name type="scientific">Methylophilus rhizosphaerae</name>
    <dbReference type="NCBI Taxonomy" id="492660"/>
    <lineage>
        <taxon>Bacteria</taxon>
        <taxon>Pseudomonadati</taxon>
        <taxon>Pseudomonadota</taxon>
        <taxon>Betaproteobacteria</taxon>
        <taxon>Nitrosomonadales</taxon>
        <taxon>Methylophilaceae</taxon>
        <taxon>Methylophilus</taxon>
    </lineage>
</organism>
<dbReference type="GO" id="GO:0016987">
    <property type="term" value="F:sigma factor activity"/>
    <property type="evidence" value="ECO:0007669"/>
    <property type="project" value="UniProtKB-KW"/>
</dbReference>
<evidence type="ECO:0000259" key="5">
    <source>
        <dbReference type="Pfam" id="PF04542"/>
    </source>
</evidence>
<comment type="similarity">
    <text evidence="1">Belongs to the sigma-70 factor family. ECF subfamily.</text>
</comment>
<evidence type="ECO:0000259" key="6">
    <source>
        <dbReference type="Pfam" id="PF08281"/>
    </source>
</evidence>
<gene>
    <name evidence="7" type="ORF">SAMN05192566_1581</name>
</gene>
<dbReference type="Pfam" id="PF04542">
    <property type="entry name" value="Sigma70_r2"/>
    <property type="match status" value="1"/>
</dbReference>
<dbReference type="InterPro" id="IPR013249">
    <property type="entry name" value="RNA_pol_sigma70_r4_t2"/>
</dbReference>
<evidence type="ECO:0000256" key="2">
    <source>
        <dbReference type="ARBA" id="ARBA00023015"/>
    </source>
</evidence>
<dbReference type="PANTHER" id="PTHR43133:SF63">
    <property type="entry name" value="RNA POLYMERASE SIGMA FACTOR FECI-RELATED"/>
    <property type="match status" value="1"/>
</dbReference>
<evidence type="ECO:0000256" key="4">
    <source>
        <dbReference type="ARBA" id="ARBA00023163"/>
    </source>
</evidence>
<keyword evidence="2" id="KW-0805">Transcription regulation</keyword>
<dbReference type="InterPro" id="IPR007627">
    <property type="entry name" value="RNA_pol_sigma70_r2"/>
</dbReference>
<dbReference type="InterPro" id="IPR013324">
    <property type="entry name" value="RNA_pol_sigma_r3/r4-like"/>
</dbReference>
<sequence length="172" mass="19586">MQIDLTKSRLLSSLVLHYGELVNHVNRHFGSRHFAEDVVHDVCIQLMENPPAAEIRAPLSYLRKASMNRAMDRSRHEKVSGNYIAGLSSDEGEGIHFYDGAAALEFAQKIEQIKKMIDALPKKQRQVFLLHQLYEIPQHEIAIEMGISANMVSRHFIKALENITIARKQLSI</sequence>
<reference evidence="8" key="1">
    <citation type="submission" date="2016-10" db="EMBL/GenBank/DDBJ databases">
        <authorList>
            <person name="Varghese N."/>
            <person name="Submissions S."/>
        </authorList>
    </citation>
    <scope>NUCLEOTIDE SEQUENCE [LARGE SCALE GENOMIC DNA]</scope>
    <source>
        <strain evidence="8">CBMB127</strain>
    </source>
</reference>
<dbReference type="InterPro" id="IPR039425">
    <property type="entry name" value="RNA_pol_sigma-70-like"/>
</dbReference>
<evidence type="ECO:0000256" key="1">
    <source>
        <dbReference type="ARBA" id="ARBA00010641"/>
    </source>
</evidence>